<dbReference type="CDD" id="cd04301">
    <property type="entry name" value="NAT_SF"/>
    <property type="match status" value="1"/>
</dbReference>
<evidence type="ECO:0000313" key="3">
    <source>
        <dbReference type="Proteomes" id="UP000235703"/>
    </source>
</evidence>
<dbReference type="AlphaFoldDB" id="A0A2N6PFG6"/>
<sequence length="170" mass="18559">MRTPPVTVSGVGLRRLRIDDAREMTAVLADPALYTFTGGQPPAEDNLEKRFAIKAPGRSPSGAETWLNYIVTLETEQAAVGYVQATIPADTTTADVAWVIGTPWQGRGIATAAMTRFLDVLRDHRITELTAHIHPDHTASQRVAKRLGMTRTGEIVEGGERWALALEPQM</sequence>
<organism evidence="2 3">
    <name type="scientific">Brevibacterium luteolum</name>
    <dbReference type="NCBI Taxonomy" id="199591"/>
    <lineage>
        <taxon>Bacteria</taxon>
        <taxon>Bacillati</taxon>
        <taxon>Actinomycetota</taxon>
        <taxon>Actinomycetes</taxon>
        <taxon>Micrococcales</taxon>
        <taxon>Brevibacteriaceae</taxon>
        <taxon>Brevibacterium</taxon>
    </lineage>
</organism>
<dbReference type="Gene3D" id="3.40.630.30">
    <property type="match status" value="1"/>
</dbReference>
<dbReference type="Pfam" id="PF13302">
    <property type="entry name" value="Acetyltransf_3"/>
    <property type="match status" value="1"/>
</dbReference>
<dbReference type="SUPFAM" id="SSF55729">
    <property type="entry name" value="Acyl-CoA N-acyltransferases (Nat)"/>
    <property type="match status" value="1"/>
</dbReference>
<keyword evidence="2" id="KW-0808">Transferase</keyword>
<protein>
    <submittedName>
        <fullName evidence="2">N-acetyltransferase</fullName>
    </submittedName>
</protein>
<dbReference type="GO" id="GO:0016747">
    <property type="term" value="F:acyltransferase activity, transferring groups other than amino-acyl groups"/>
    <property type="evidence" value="ECO:0007669"/>
    <property type="project" value="InterPro"/>
</dbReference>
<dbReference type="OrthoDB" id="4403558at2"/>
<dbReference type="EMBL" id="PNFZ01000007">
    <property type="protein sequence ID" value="PMB97430.1"/>
    <property type="molecule type" value="Genomic_DNA"/>
</dbReference>
<feature type="domain" description="N-acetyltransferase" evidence="1">
    <location>
        <begin position="11"/>
        <end position="170"/>
    </location>
</feature>
<dbReference type="InterPro" id="IPR051531">
    <property type="entry name" value="N-acetyltransferase"/>
</dbReference>
<evidence type="ECO:0000259" key="1">
    <source>
        <dbReference type="PROSITE" id="PS51186"/>
    </source>
</evidence>
<dbReference type="PANTHER" id="PTHR43792">
    <property type="entry name" value="GNAT FAMILY, PUTATIVE (AFU_ORTHOLOGUE AFUA_3G00765)-RELATED-RELATED"/>
    <property type="match status" value="1"/>
</dbReference>
<dbReference type="RefSeq" id="WP_102162779.1">
    <property type="nucleotide sequence ID" value="NZ_PNFZ01000007.1"/>
</dbReference>
<evidence type="ECO:0000313" key="2">
    <source>
        <dbReference type="EMBL" id="PMB97430.1"/>
    </source>
</evidence>
<dbReference type="InterPro" id="IPR000182">
    <property type="entry name" value="GNAT_dom"/>
</dbReference>
<dbReference type="PANTHER" id="PTHR43792:SF1">
    <property type="entry name" value="N-ACETYLTRANSFERASE DOMAIN-CONTAINING PROTEIN"/>
    <property type="match status" value="1"/>
</dbReference>
<dbReference type="InterPro" id="IPR016181">
    <property type="entry name" value="Acyl_CoA_acyltransferase"/>
</dbReference>
<gene>
    <name evidence="2" type="ORF">CJ198_11645</name>
</gene>
<accession>A0A2N6PFG6</accession>
<dbReference type="Proteomes" id="UP000235703">
    <property type="component" value="Unassembled WGS sequence"/>
</dbReference>
<name>A0A2N6PFG6_9MICO</name>
<proteinExistence type="predicted"/>
<keyword evidence="3" id="KW-1185">Reference proteome</keyword>
<reference evidence="2 3" key="1">
    <citation type="submission" date="2017-09" db="EMBL/GenBank/DDBJ databases">
        <title>Bacterial strain isolated from the female urinary microbiota.</title>
        <authorList>
            <person name="Thomas-White K."/>
            <person name="Kumar N."/>
            <person name="Forster S."/>
            <person name="Putonti C."/>
            <person name="Lawley T."/>
            <person name="Wolfe A.J."/>
        </authorList>
    </citation>
    <scope>NUCLEOTIDE SEQUENCE [LARGE SCALE GENOMIC DNA]</scope>
    <source>
        <strain evidence="2 3">UMB0680</strain>
    </source>
</reference>
<comment type="caution">
    <text evidence="2">The sequence shown here is derived from an EMBL/GenBank/DDBJ whole genome shotgun (WGS) entry which is preliminary data.</text>
</comment>
<dbReference type="PROSITE" id="PS51186">
    <property type="entry name" value="GNAT"/>
    <property type="match status" value="1"/>
</dbReference>